<evidence type="ECO:0000256" key="1">
    <source>
        <dbReference type="ARBA" id="ARBA00008140"/>
    </source>
</evidence>
<evidence type="ECO:0000256" key="3">
    <source>
        <dbReference type="ARBA" id="ARBA00022670"/>
    </source>
</evidence>
<evidence type="ECO:0000256" key="5">
    <source>
        <dbReference type="ARBA" id="ARBA00022801"/>
    </source>
</evidence>
<dbReference type="InterPro" id="IPR001525">
    <property type="entry name" value="C5_MeTfrase"/>
</dbReference>
<evidence type="ECO:0000259" key="7">
    <source>
        <dbReference type="PROSITE" id="PS51858"/>
    </source>
</evidence>
<dbReference type="InterPro" id="IPR008580">
    <property type="entry name" value="PPPDE_dom"/>
</dbReference>
<keyword evidence="9" id="KW-1185">Reference proteome</keyword>
<feature type="domain" description="PPPDE" evidence="7">
    <location>
        <begin position="48"/>
        <end position="159"/>
    </location>
</feature>
<comment type="caution">
    <text evidence="8">The sequence shown here is derived from an EMBL/GenBank/DDBJ whole genome shotgun (WGS) entry which is preliminary data.</text>
</comment>
<keyword evidence="2" id="KW-0489">Methyltransferase</keyword>
<evidence type="ECO:0000313" key="9">
    <source>
        <dbReference type="Proteomes" id="UP000186817"/>
    </source>
</evidence>
<dbReference type="GO" id="GO:0032259">
    <property type="term" value="P:methylation"/>
    <property type="evidence" value="ECO:0007669"/>
    <property type="project" value="UniProtKB-KW"/>
</dbReference>
<gene>
    <name evidence="8" type="primary">desi2</name>
    <name evidence="8" type="ORF">AK812_SmicGene20363</name>
</gene>
<dbReference type="OrthoDB" id="416831at2759"/>
<feature type="region of interest" description="Disordered" evidence="6">
    <location>
        <begin position="154"/>
        <end position="184"/>
    </location>
</feature>
<evidence type="ECO:0000256" key="2">
    <source>
        <dbReference type="ARBA" id="ARBA00022603"/>
    </source>
</evidence>
<feature type="compositionally biased region" description="Basic and acidic residues" evidence="6">
    <location>
        <begin position="298"/>
        <end position="314"/>
    </location>
</feature>
<sequence>MSTAASSGRCRESISCLHGAPRGRFGAMWCSDCGASPSDDEEEQDEGEEVVLSVYDVSHSEKIHLANDVLHKLGTGIFHAAVQVYGKEWSYGKTRGPSTGIFSCHPRGCKAHNFREAVQMGKTRLTEEEVNATIESMKPEWPGDDAVVCAHGAGDDDESGDAGGVGDVPDDEGMGVDEGSGNDEPTVTELKNPFAPTSDAAATRACAACEHAGDMLLVLVNLGELRCPDFLLTVYPSLDDELQCQWSAKQVMKLLCPGEDTDERRDEKLRKFWNKNEKVILDMHAEIWPGAQPRLLRPPKDTTKKPEHDKDPGKLLDEKVLPTTVFIASLIWGIAGKRRDPGNRQLCCQCLSILVDACCRAGGFHVKFFCMTDLPPAGAVPVDMKMETSEFPLRLLVAPETWEHVEKVWNDEMQDSFSAYGYFEDVGEITCWAILTGDDRLDALTTEASDVKQKKSASGKTLTSLSMTRRFEIVKMVTYLGKALRIFGDEPHLHVAFDGSSIGGTPVELYKFHRKLEGMKQYKRVTVSFDYDWSMLQRAFGGIKQSWYATQQVVPETVLAEKEHKCHQLLRDNMLWCSKVLGRMEDPCMFGNVLDIYPEFRDEGSFAEKQQLLFNCRRTPSCFCKIHGVGASAPTACRIPSSHFDVSGLPCPDFSTAGKRRRAEGPTNSVFLAHGRMHGELQTPLLLIENVQALDMQMVQQTHPDYEWYQIFTEPGELGFTATSRARTYIIGAHKTKCVCLHDPFELHDAIKSRIADYARTAVSDYLVASDQEILMEAQDTGRTRNVVHRPGVQDYAYYLTQRERRSMGILDQKYREKFGREPHLDGNLVYHLGDNAEWTTNWSANSGALPTFRLGAATSKFWLPRYRRWLTCREKLVAMGFPVTAECLSPMSGVPLTSWDNDSDLWPRSDKRTQMAQLKNEYLRLGQPMHDCSLLDLVRGGNSWLVLCGDQFRKLPEPQSGSWEVKIDPGTQLPFLNDDGFSMMWAISPFQSKEQDRDYLPKLDLAKNTPVYRRPLLSSLCATARWSADTVEYAGADSFRNP</sequence>
<dbReference type="Pfam" id="PF05903">
    <property type="entry name" value="Peptidase_C97"/>
    <property type="match status" value="1"/>
</dbReference>
<evidence type="ECO:0000256" key="6">
    <source>
        <dbReference type="SAM" id="MobiDB-lite"/>
    </source>
</evidence>
<dbReference type="GO" id="GO:0016579">
    <property type="term" value="P:protein deubiquitination"/>
    <property type="evidence" value="ECO:0007669"/>
    <property type="project" value="TreeGrafter"/>
</dbReference>
<accession>A0A1Q9DQ94</accession>
<keyword evidence="3" id="KW-0645">Protease</keyword>
<dbReference type="GO" id="GO:0008168">
    <property type="term" value="F:methyltransferase activity"/>
    <property type="evidence" value="ECO:0007669"/>
    <property type="project" value="UniProtKB-KW"/>
</dbReference>
<comment type="similarity">
    <text evidence="1">Belongs to the DeSI family.</text>
</comment>
<name>A0A1Q9DQ94_SYMMI</name>
<dbReference type="PROSITE" id="PS51858">
    <property type="entry name" value="PPPDE"/>
    <property type="match status" value="1"/>
</dbReference>
<reference evidence="8 9" key="1">
    <citation type="submission" date="2016-02" db="EMBL/GenBank/DDBJ databases">
        <title>Genome analysis of coral dinoflagellate symbionts highlights evolutionary adaptations to a symbiotic lifestyle.</title>
        <authorList>
            <person name="Aranda M."/>
            <person name="Li Y."/>
            <person name="Liew Y.J."/>
            <person name="Baumgarten S."/>
            <person name="Simakov O."/>
            <person name="Wilson M."/>
            <person name="Piel J."/>
            <person name="Ashoor H."/>
            <person name="Bougouffa S."/>
            <person name="Bajic V.B."/>
            <person name="Ryu T."/>
            <person name="Ravasi T."/>
            <person name="Bayer T."/>
            <person name="Micklem G."/>
            <person name="Kim H."/>
            <person name="Bhak J."/>
            <person name="Lajeunesse T.C."/>
            <person name="Voolstra C.R."/>
        </authorList>
    </citation>
    <scope>NUCLEOTIDE SEQUENCE [LARGE SCALE GENOMIC DNA]</scope>
    <source>
        <strain evidence="8 9">CCMP2467</strain>
    </source>
</reference>
<evidence type="ECO:0000313" key="8">
    <source>
        <dbReference type="EMBL" id="OLP97325.1"/>
    </source>
</evidence>
<feature type="region of interest" description="Disordered" evidence="6">
    <location>
        <begin position="292"/>
        <end position="314"/>
    </location>
</feature>
<dbReference type="Proteomes" id="UP000186817">
    <property type="component" value="Unassembled WGS sequence"/>
</dbReference>
<dbReference type="EMBL" id="LSRX01000438">
    <property type="protein sequence ID" value="OLP97325.1"/>
    <property type="molecule type" value="Genomic_DNA"/>
</dbReference>
<dbReference type="PANTHER" id="PTHR12378:SF80">
    <property type="entry name" value="IP06716P-RELATED"/>
    <property type="match status" value="1"/>
</dbReference>
<proteinExistence type="inferred from homology"/>
<dbReference type="InterPro" id="IPR029063">
    <property type="entry name" value="SAM-dependent_MTases_sf"/>
</dbReference>
<protein>
    <submittedName>
        <fullName evidence="8">Desumoylating isopeptidase 2</fullName>
    </submittedName>
</protein>
<dbReference type="Pfam" id="PF00145">
    <property type="entry name" value="DNA_methylase"/>
    <property type="match status" value="1"/>
</dbReference>
<dbReference type="Gene3D" id="3.40.50.150">
    <property type="entry name" value="Vaccinia Virus protein VP39"/>
    <property type="match status" value="1"/>
</dbReference>
<dbReference type="InterPro" id="IPR042266">
    <property type="entry name" value="PPPDE_sf"/>
</dbReference>
<evidence type="ECO:0000256" key="4">
    <source>
        <dbReference type="ARBA" id="ARBA00022679"/>
    </source>
</evidence>
<dbReference type="SUPFAM" id="SSF53335">
    <property type="entry name" value="S-adenosyl-L-methionine-dependent methyltransferases"/>
    <property type="match status" value="1"/>
</dbReference>
<dbReference type="GO" id="GO:0101005">
    <property type="term" value="F:deubiquitinase activity"/>
    <property type="evidence" value="ECO:0007669"/>
    <property type="project" value="TreeGrafter"/>
</dbReference>
<dbReference type="AlphaFoldDB" id="A0A1Q9DQ94"/>
<organism evidence="8 9">
    <name type="scientific">Symbiodinium microadriaticum</name>
    <name type="common">Dinoflagellate</name>
    <name type="synonym">Zooxanthella microadriatica</name>
    <dbReference type="NCBI Taxonomy" id="2951"/>
    <lineage>
        <taxon>Eukaryota</taxon>
        <taxon>Sar</taxon>
        <taxon>Alveolata</taxon>
        <taxon>Dinophyceae</taxon>
        <taxon>Suessiales</taxon>
        <taxon>Symbiodiniaceae</taxon>
        <taxon>Symbiodinium</taxon>
    </lineage>
</organism>
<dbReference type="PANTHER" id="PTHR12378">
    <property type="entry name" value="DESUMOYLATING ISOPEPTIDASE"/>
    <property type="match status" value="1"/>
</dbReference>
<keyword evidence="4" id="KW-0808">Transferase</keyword>
<dbReference type="SMART" id="SM01179">
    <property type="entry name" value="DUF862"/>
    <property type="match status" value="1"/>
</dbReference>
<dbReference type="GO" id="GO:0006508">
    <property type="term" value="P:proteolysis"/>
    <property type="evidence" value="ECO:0007669"/>
    <property type="project" value="UniProtKB-KW"/>
</dbReference>
<keyword evidence="5" id="KW-0378">Hydrolase</keyword>
<dbReference type="Gene3D" id="3.90.1720.30">
    <property type="entry name" value="PPPDE domains"/>
    <property type="match status" value="1"/>
</dbReference>